<keyword evidence="2" id="KW-1185">Reference proteome</keyword>
<protein>
    <submittedName>
        <fullName evidence="1">Uncharacterized protein</fullName>
    </submittedName>
</protein>
<gene>
    <name evidence="1" type="ORF">I2H31_16440</name>
</gene>
<organism evidence="1 2">
    <name type="scientific">Hymenobacter ruricola</name>
    <dbReference type="NCBI Taxonomy" id="2791023"/>
    <lineage>
        <taxon>Bacteria</taxon>
        <taxon>Pseudomonadati</taxon>
        <taxon>Bacteroidota</taxon>
        <taxon>Cytophagia</taxon>
        <taxon>Cytophagales</taxon>
        <taxon>Hymenobacteraceae</taxon>
        <taxon>Hymenobacter</taxon>
    </lineage>
</organism>
<sequence>MVPLVQAVQELSAEYEVLSAATNHADLQALQAQLARLIGEVPSISLSPDK</sequence>
<reference evidence="1 2" key="1">
    <citation type="submission" date="2020-11" db="EMBL/GenBank/DDBJ databases">
        <authorList>
            <person name="Kim M.K."/>
        </authorList>
    </citation>
    <scope>NUCLEOTIDE SEQUENCE [LARGE SCALE GENOMIC DNA]</scope>
    <source>
        <strain evidence="1 2">BT662</strain>
    </source>
</reference>
<dbReference type="Proteomes" id="UP000618931">
    <property type="component" value="Unassembled WGS sequence"/>
</dbReference>
<name>A0ABS0I721_9BACT</name>
<evidence type="ECO:0000313" key="1">
    <source>
        <dbReference type="EMBL" id="MBF9222694.1"/>
    </source>
</evidence>
<evidence type="ECO:0000313" key="2">
    <source>
        <dbReference type="Proteomes" id="UP000618931"/>
    </source>
</evidence>
<accession>A0ABS0I721</accession>
<dbReference type="RefSeq" id="WP_196294143.1">
    <property type="nucleotide sequence ID" value="NZ_JADQDM010000009.1"/>
</dbReference>
<comment type="caution">
    <text evidence="1">The sequence shown here is derived from an EMBL/GenBank/DDBJ whole genome shotgun (WGS) entry which is preliminary data.</text>
</comment>
<dbReference type="EMBL" id="JADQDM010000009">
    <property type="protein sequence ID" value="MBF9222694.1"/>
    <property type="molecule type" value="Genomic_DNA"/>
</dbReference>
<proteinExistence type="predicted"/>